<protein>
    <recommendedName>
        <fullName evidence="9">Ig-like domain-containing protein</fullName>
    </recommendedName>
</protein>
<dbReference type="Gene3D" id="2.60.40.10">
    <property type="entry name" value="Immunoglobulins"/>
    <property type="match status" value="2"/>
</dbReference>
<feature type="chain" id="PRO_5041698847" description="Ig-like domain-containing protein" evidence="6">
    <location>
        <begin position="20"/>
        <end position="336"/>
    </location>
</feature>
<evidence type="ECO:0000256" key="6">
    <source>
        <dbReference type="SAM" id="SignalP"/>
    </source>
</evidence>
<keyword evidence="8" id="KW-1185">Reference proteome</keyword>
<evidence type="ECO:0000256" key="3">
    <source>
        <dbReference type="ARBA" id="ARBA00023136"/>
    </source>
</evidence>
<name>A0AA88SDE3_CHASR</name>
<dbReference type="AlphaFoldDB" id="A0AA88SDE3"/>
<evidence type="ECO:0000256" key="5">
    <source>
        <dbReference type="SAM" id="Phobius"/>
    </source>
</evidence>
<dbReference type="InterPro" id="IPR015631">
    <property type="entry name" value="CD2/SLAM_rcpt"/>
</dbReference>
<comment type="subcellular location">
    <subcellularLocation>
        <location evidence="1">Membrane</location>
    </subcellularLocation>
</comment>
<keyword evidence="4" id="KW-0325">Glycoprotein</keyword>
<keyword evidence="5" id="KW-0812">Transmembrane</keyword>
<dbReference type="GO" id="GO:0016020">
    <property type="term" value="C:membrane"/>
    <property type="evidence" value="ECO:0007669"/>
    <property type="project" value="UniProtKB-SubCell"/>
</dbReference>
<feature type="signal peptide" evidence="6">
    <location>
        <begin position="1"/>
        <end position="19"/>
    </location>
</feature>
<comment type="caution">
    <text evidence="7">The sequence shown here is derived from an EMBL/GenBank/DDBJ whole genome shotgun (WGS) entry which is preliminary data.</text>
</comment>
<keyword evidence="3 5" id="KW-0472">Membrane</keyword>
<keyword evidence="2 6" id="KW-0732">Signal</keyword>
<evidence type="ECO:0008006" key="9">
    <source>
        <dbReference type="Google" id="ProtNLM"/>
    </source>
</evidence>
<sequence length="336" mass="36637">MISMCTVLTALATAALVKVKNQKITLNENYTESQNEAAFFTNGTLILGNAVKKHAGKYVLDIFGSNGNLLNKVSVHLEIQEPVSEPAVSQMCVSPEQMKVSCSSNGDPIEFSLKLAGQLMMPTGDQSLSPKNWTPNKQSLAESEAKEDKSSVSEITTILHGQLTGSLECIVWNKVSKQETVIQLTSCKDSPAPPLVVTVAVIVSVVVLLLVLLTLRVGIKKLCDKKTHSSNFENEVVYTDVRFIKKENRTPVSQPTVSQMCLSPEQMSLSCSSNGDRLEFIVTLNHKILIQTDKLQAPNVTINLDGQLTGNVTCRVQNNVSREDTVIQLTACEGKF</sequence>
<keyword evidence="5" id="KW-1133">Transmembrane helix</keyword>
<evidence type="ECO:0000256" key="2">
    <source>
        <dbReference type="ARBA" id="ARBA00022729"/>
    </source>
</evidence>
<evidence type="ECO:0000313" key="8">
    <source>
        <dbReference type="Proteomes" id="UP001187415"/>
    </source>
</evidence>
<gene>
    <name evidence="7" type="ORF">Q5P01_019138</name>
</gene>
<dbReference type="InterPro" id="IPR013783">
    <property type="entry name" value="Ig-like_fold"/>
</dbReference>
<proteinExistence type="predicted"/>
<evidence type="ECO:0000256" key="1">
    <source>
        <dbReference type="ARBA" id="ARBA00004370"/>
    </source>
</evidence>
<dbReference type="PANTHER" id="PTHR12080:SF134">
    <property type="entry name" value="CD48 ANTIGEN"/>
    <property type="match status" value="1"/>
</dbReference>
<evidence type="ECO:0000256" key="4">
    <source>
        <dbReference type="ARBA" id="ARBA00023180"/>
    </source>
</evidence>
<evidence type="ECO:0000313" key="7">
    <source>
        <dbReference type="EMBL" id="KAK2828104.1"/>
    </source>
</evidence>
<reference evidence="7" key="1">
    <citation type="submission" date="2023-07" db="EMBL/GenBank/DDBJ databases">
        <title>Chromosome-level Genome Assembly of Striped Snakehead (Channa striata).</title>
        <authorList>
            <person name="Liu H."/>
        </authorList>
    </citation>
    <scope>NUCLEOTIDE SEQUENCE</scope>
    <source>
        <strain evidence="7">Gz</strain>
        <tissue evidence="7">Muscle</tissue>
    </source>
</reference>
<dbReference type="EMBL" id="JAUPFM010000015">
    <property type="protein sequence ID" value="KAK2828104.1"/>
    <property type="molecule type" value="Genomic_DNA"/>
</dbReference>
<feature type="transmembrane region" description="Helical" evidence="5">
    <location>
        <begin position="195"/>
        <end position="219"/>
    </location>
</feature>
<dbReference type="Proteomes" id="UP001187415">
    <property type="component" value="Unassembled WGS sequence"/>
</dbReference>
<accession>A0AA88SDE3</accession>
<organism evidence="7 8">
    <name type="scientific">Channa striata</name>
    <name type="common">Snakehead murrel</name>
    <name type="synonym">Ophicephalus striatus</name>
    <dbReference type="NCBI Taxonomy" id="64152"/>
    <lineage>
        <taxon>Eukaryota</taxon>
        <taxon>Metazoa</taxon>
        <taxon>Chordata</taxon>
        <taxon>Craniata</taxon>
        <taxon>Vertebrata</taxon>
        <taxon>Euteleostomi</taxon>
        <taxon>Actinopterygii</taxon>
        <taxon>Neopterygii</taxon>
        <taxon>Teleostei</taxon>
        <taxon>Neoteleostei</taxon>
        <taxon>Acanthomorphata</taxon>
        <taxon>Anabantaria</taxon>
        <taxon>Anabantiformes</taxon>
        <taxon>Channoidei</taxon>
        <taxon>Channidae</taxon>
        <taxon>Channa</taxon>
    </lineage>
</organism>
<dbReference type="PANTHER" id="PTHR12080">
    <property type="entry name" value="SIGNALING LYMPHOCYTIC ACTIVATION MOLECULE"/>
    <property type="match status" value="1"/>
</dbReference>